<dbReference type="Gene3D" id="1.10.760.10">
    <property type="entry name" value="Cytochrome c-like domain"/>
    <property type="match status" value="3"/>
</dbReference>
<dbReference type="Proteomes" id="UP000474802">
    <property type="component" value="Unassembled WGS sequence"/>
</dbReference>
<evidence type="ECO:0000256" key="2">
    <source>
        <dbReference type="ARBA" id="ARBA00022617"/>
    </source>
</evidence>
<evidence type="ECO:0000256" key="4">
    <source>
        <dbReference type="ARBA" id="ARBA00022982"/>
    </source>
</evidence>
<keyword evidence="2 6" id="KW-0349">Heme</keyword>
<dbReference type="EMBL" id="JAALFG010000001">
    <property type="protein sequence ID" value="NGP17136.1"/>
    <property type="molecule type" value="Genomic_DNA"/>
</dbReference>
<name>A0A6M1SKU5_9HYPH</name>
<dbReference type="InterPro" id="IPR009056">
    <property type="entry name" value="Cyt_c-like_dom"/>
</dbReference>
<feature type="domain" description="Cytochrome c" evidence="7">
    <location>
        <begin position="161"/>
        <end position="244"/>
    </location>
</feature>
<feature type="domain" description="Cytochrome c" evidence="7">
    <location>
        <begin position="75"/>
        <end position="158"/>
    </location>
</feature>
<comment type="caution">
    <text evidence="8">The sequence shown here is derived from an EMBL/GenBank/DDBJ whole genome shotgun (WGS) entry which is preliminary data.</text>
</comment>
<keyword evidence="9" id="KW-1185">Reference proteome</keyword>
<evidence type="ECO:0000259" key="7">
    <source>
        <dbReference type="PROSITE" id="PS51007"/>
    </source>
</evidence>
<dbReference type="InterPro" id="IPR050597">
    <property type="entry name" value="Cytochrome_c_Oxidase_Subunit"/>
</dbReference>
<dbReference type="InterPro" id="IPR036909">
    <property type="entry name" value="Cyt_c-like_dom_sf"/>
</dbReference>
<dbReference type="Pfam" id="PF00034">
    <property type="entry name" value="Cytochrom_C"/>
    <property type="match status" value="1"/>
</dbReference>
<proteinExistence type="predicted"/>
<dbReference type="GO" id="GO:0009055">
    <property type="term" value="F:electron transfer activity"/>
    <property type="evidence" value="ECO:0007669"/>
    <property type="project" value="InterPro"/>
</dbReference>
<reference evidence="8 9" key="1">
    <citation type="submission" date="2020-02" db="EMBL/GenBank/DDBJ databases">
        <authorList>
            <person name="Khan S.A."/>
            <person name="Jeon C.O."/>
            <person name="Chun B.H."/>
        </authorList>
    </citation>
    <scope>NUCLEOTIDE SEQUENCE [LARGE SCALE GENOMIC DNA]</scope>
    <source>
        <strain evidence="8 9">H239</strain>
    </source>
</reference>
<dbReference type="GO" id="GO:0020037">
    <property type="term" value="F:heme binding"/>
    <property type="evidence" value="ECO:0007669"/>
    <property type="project" value="InterPro"/>
</dbReference>
<dbReference type="PANTHER" id="PTHR33751">
    <property type="entry name" value="CBB3-TYPE CYTOCHROME C OXIDASE SUBUNIT FIXP"/>
    <property type="match status" value="1"/>
</dbReference>
<reference evidence="8 9" key="2">
    <citation type="submission" date="2020-03" db="EMBL/GenBank/DDBJ databases">
        <title>Devosia chinhatensis sp. nov., isolated from a hexachlorocyclohexane (HCH) dump site in India.</title>
        <authorList>
            <person name="Kumar M."/>
            <person name="Lal R."/>
        </authorList>
    </citation>
    <scope>NUCLEOTIDE SEQUENCE [LARGE SCALE GENOMIC DNA]</scope>
    <source>
        <strain evidence="8 9">H239</strain>
    </source>
</reference>
<evidence type="ECO:0000313" key="9">
    <source>
        <dbReference type="Proteomes" id="UP000474802"/>
    </source>
</evidence>
<gene>
    <name evidence="8" type="ORF">G5575_05070</name>
</gene>
<dbReference type="AlphaFoldDB" id="A0A6M1SKU5"/>
<dbReference type="RefSeq" id="WP_164533349.1">
    <property type="nucleotide sequence ID" value="NZ_JAALFG010000001.1"/>
</dbReference>
<evidence type="ECO:0000256" key="1">
    <source>
        <dbReference type="ARBA" id="ARBA00022448"/>
    </source>
</evidence>
<evidence type="ECO:0000256" key="5">
    <source>
        <dbReference type="ARBA" id="ARBA00023004"/>
    </source>
</evidence>
<dbReference type="PROSITE" id="PS51007">
    <property type="entry name" value="CYTC"/>
    <property type="match status" value="3"/>
</dbReference>
<dbReference type="PANTHER" id="PTHR33751:SF9">
    <property type="entry name" value="CYTOCHROME C4"/>
    <property type="match status" value="1"/>
</dbReference>
<feature type="domain" description="Cytochrome c" evidence="7">
    <location>
        <begin position="249"/>
        <end position="344"/>
    </location>
</feature>
<keyword evidence="4" id="KW-0249">Electron transport</keyword>
<keyword evidence="1" id="KW-0813">Transport</keyword>
<accession>A0A6M1SKU5</accession>
<dbReference type="SUPFAM" id="SSF46626">
    <property type="entry name" value="Cytochrome c"/>
    <property type="match status" value="3"/>
</dbReference>
<protein>
    <submittedName>
        <fullName evidence="8">C-type cytochrome</fullName>
    </submittedName>
</protein>
<evidence type="ECO:0000313" key="8">
    <source>
        <dbReference type="EMBL" id="NGP17136.1"/>
    </source>
</evidence>
<organism evidence="8 9">
    <name type="scientific">Devosia aurantiaca</name>
    <dbReference type="NCBI Taxonomy" id="2714858"/>
    <lineage>
        <taxon>Bacteria</taxon>
        <taxon>Pseudomonadati</taxon>
        <taxon>Pseudomonadota</taxon>
        <taxon>Alphaproteobacteria</taxon>
        <taxon>Hyphomicrobiales</taxon>
        <taxon>Devosiaceae</taxon>
        <taxon>Devosia</taxon>
    </lineage>
</organism>
<keyword evidence="5 6" id="KW-0408">Iron</keyword>
<evidence type="ECO:0000256" key="3">
    <source>
        <dbReference type="ARBA" id="ARBA00022723"/>
    </source>
</evidence>
<evidence type="ECO:0000256" key="6">
    <source>
        <dbReference type="PROSITE-ProRule" id="PRU00433"/>
    </source>
</evidence>
<dbReference type="GO" id="GO:0046872">
    <property type="term" value="F:metal ion binding"/>
    <property type="evidence" value="ECO:0007669"/>
    <property type="project" value="UniProtKB-KW"/>
</dbReference>
<sequence length="344" mass="36984">MNGRLREIFGRVKPLAIGAACGMAFLVALPLTGVLDSSAVPGSNALVDWYRQTSARQSIALRSALTAVPDLADPAMVARGAGHYELVCANCHGSPEAAPARFAEDLSPEPPRLAAWRPDARLFQTVKYGIRHTAMPGWPTALRDDEIWAMVAFLRLLPTMDAPTYADLAYAGAEPGSCASCHGSDGQGRDGAFPRLDIQSPQYLADALNAFRDGSRQSGTMMAAARQLTDGEIAELATYFGRGVELPMGGSELGERIATLGLTERDVPACLSCHGDKGRPGYPKLDGQPVDYLVTQLELFQKHGDERGGRFAKVMAKAVEDKLEEGPHRLEPEELRAVAEYFGD</sequence>
<dbReference type="Pfam" id="PF13442">
    <property type="entry name" value="Cytochrome_CBB3"/>
    <property type="match status" value="2"/>
</dbReference>
<keyword evidence="3 6" id="KW-0479">Metal-binding</keyword>